<dbReference type="AlphaFoldDB" id="A0A4C1ZU63"/>
<gene>
    <name evidence="1" type="ORF">EVAR_61975_1</name>
</gene>
<evidence type="ECO:0000313" key="2">
    <source>
        <dbReference type="Proteomes" id="UP000299102"/>
    </source>
</evidence>
<evidence type="ECO:0000313" key="1">
    <source>
        <dbReference type="EMBL" id="GBP90313.1"/>
    </source>
</evidence>
<keyword evidence="2" id="KW-1185">Reference proteome</keyword>
<dbReference type="Proteomes" id="UP000299102">
    <property type="component" value="Unassembled WGS sequence"/>
</dbReference>
<proteinExistence type="predicted"/>
<comment type="caution">
    <text evidence="1">The sequence shown here is derived from an EMBL/GenBank/DDBJ whole genome shotgun (WGS) entry which is preliminary data.</text>
</comment>
<protein>
    <submittedName>
        <fullName evidence="1">Uncharacterized protein</fullName>
    </submittedName>
</protein>
<dbReference type="EMBL" id="BGZK01002075">
    <property type="protein sequence ID" value="GBP90313.1"/>
    <property type="molecule type" value="Genomic_DNA"/>
</dbReference>
<accession>A0A4C1ZU63</accession>
<sequence>MLRQQPELMARRDLLGRGGANVFCKDFNISILTLLARRRRHDFLLLNAFYVNVFLNLSSQTPSRCSRPAGAAALRPHERLGPRAAFLALHKKRMTLHRHL</sequence>
<reference evidence="1 2" key="1">
    <citation type="journal article" date="2019" name="Commun. Biol.">
        <title>The bagworm genome reveals a unique fibroin gene that provides high tensile strength.</title>
        <authorList>
            <person name="Kono N."/>
            <person name="Nakamura H."/>
            <person name="Ohtoshi R."/>
            <person name="Tomita M."/>
            <person name="Numata K."/>
            <person name="Arakawa K."/>
        </authorList>
    </citation>
    <scope>NUCLEOTIDE SEQUENCE [LARGE SCALE GENOMIC DNA]</scope>
</reference>
<name>A0A4C1ZU63_EUMVA</name>
<organism evidence="1 2">
    <name type="scientific">Eumeta variegata</name>
    <name type="common">Bagworm moth</name>
    <name type="synonym">Eumeta japonica</name>
    <dbReference type="NCBI Taxonomy" id="151549"/>
    <lineage>
        <taxon>Eukaryota</taxon>
        <taxon>Metazoa</taxon>
        <taxon>Ecdysozoa</taxon>
        <taxon>Arthropoda</taxon>
        <taxon>Hexapoda</taxon>
        <taxon>Insecta</taxon>
        <taxon>Pterygota</taxon>
        <taxon>Neoptera</taxon>
        <taxon>Endopterygota</taxon>
        <taxon>Lepidoptera</taxon>
        <taxon>Glossata</taxon>
        <taxon>Ditrysia</taxon>
        <taxon>Tineoidea</taxon>
        <taxon>Psychidae</taxon>
        <taxon>Oiketicinae</taxon>
        <taxon>Eumeta</taxon>
    </lineage>
</organism>